<sequence>MSVLLNQARVEDDPMELDQNSSVTHPNLDPSQNSLEHASPVSPLSPKVPSASPLSPKVPSEPIEKPTNEEPLKKPAKGLRRAIRKILNSAPNDLYGIANSTKYDSPVTIKKNFNKISKLVHPDRVLEKFKIRATIAQARINNAREVLLDPSRRAKFDTEGVYTAPQAEEDRNNPDFAPNAWDDDSDLDSDSDSDDGDEDEDEGEDEGSQDPPDEYIKSVYAEATTWVQQVLKKGQTFNRNPTGEKEIQFSESKEFEDIKTKQKEFNEKIKAHNESKKVEKTRHTFDITTVHLSNSEMAKKYVEIWTKNKSDLPAFEFIVYYSNNIKRVNKEEGYPLEWNFYSFKDPAPSNIPNESVKDQDQSKKKGKSSGAGKDAGTNGSSGSQGSQSQEIKPLKPGFTTDGEKIVGKLPKTVYSGYTDTSIITECKFFVEVYLQNQKNQSIFDIELRTEADIGFEAARSYLYDLPEEEQVELLEISKNKKGEYRRKFQVITGVTAQEYGTLSYKRLPPTYVRGKFKDGRATKEYFMTRTTLRTILGHDTADQLIQQHYNQYDIEVKEPPWPKCMDWKPTRKAIRGGRSLREQEQSDSESEENHTSKINKGRNRIARSETPNEIETLTQTVEKLKQDSQQNDEERNRLMTETVSKEVAKAVAQMMMQIQQEFQIMSIKNQTSG</sequence>
<evidence type="ECO:0000256" key="2">
    <source>
        <dbReference type="SAM" id="MobiDB-lite"/>
    </source>
</evidence>
<dbReference type="InterPro" id="IPR036869">
    <property type="entry name" value="J_dom_sf"/>
</dbReference>
<organism evidence="4 5">
    <name type="scientific">Sclerotinia sclerotiorum (strain ATCC 18683 / 1980 / Ss-1)</name>
    <name type="common">White mold</name>
    <name type="synonym">Whetzelinia sclerotiorum</name>
    <dbReference type="NCBI Taxonomy" id="665079"/>
    <lineage>
        <taxon>Eukaryota</taxon>
        <taxon>Fungi</taxon>
        <taxon>Dikarya</taxon>
        <taxon>Ascomycota</taxon>
        <taxon>Pezizomycotina</taxon>
        <taxon>Leotiomycetes</taxon>
        <taxon>Helotiales</taxon>
        <taxon>Sclerotiniaceae</taxon>
        <taxon>Sclerotinia</taxon>
    </lineage>
</organism>
<feature type="region of interest" description="Disordered" evidence="2">
    <location>
        <begin position="349"/>
        <end position="399"/>
    </location>
</feature>
<dbReference type="Proteomes" id="UP000177798">
    <property type="component" value="Chromosome 11"/>
</dbReference>
<feature type="region of interest" description="Disordered" evidence="2">
    <location>
        <begin position="162"/>
        <end position="213"/>
    </location>
</feature>
<feature type="region of interest" description="Disordered" evidence="2">
    <location>
        <begin position="1"/>
        <end position="78"/>
    </location>
</feature>
<proteinExistence type="predicted"/>
<feature type="compositionally biased region" description="Polar residues" evidence="2">
    <location>
        <begin position="18"/>
        <end position="36"/>
    </location>
</feature>
<evidence type="ECO:0000313" key="4">
    <source>
        <dbReference type="EMBL" id="APA13381.1"/>
    </source>
</evidence>
<dbReference type="InterPro" id="IPR001623">
    <property type="entry name" value="DnaJ_domain"/>
</dbReference>
<keyword evidence="1" id="KW-0175">Coiled coil</keyword>
<feature type="compositionally biased region" description="Low complexity" evidence="2">
    <location>
        <begin position="368"/>
        <end position="389"/>
    </location>
</feature>
<evidence type="ECO:0000256" key="1">
    <source>
        <dbReference type="SAM" id="Coils"/>
    </source>
</evidence>
<dbReference type="SUPFAM" id="SSF46565">
    <property type="entry name" value="Chaperone J-domain"/>
    <property type="match status" value="1"/>
</dbReference>
<dbReference type="PROSITE" id="PS50076">
    <property type="entry name" value="DNAJ_2"/>
    <property type="match status" value="1"/>
</dbReference>
<feature type="compositionally biased region" description="Acidic residues" evidence="2">
    <location>
        <begin position="181"/>
        <end position="213"/>
    </location>
</feature>
<dbReference type="EMBL" id="CP017824">
    <property type="protein sequence ID" value="APA13381.1"/>
    <property type="molecule type" value="Genomic_DNA"/>
</dbReference>
<reference evidence="5" key="1">
    <citation type="journal article" date="2017" name="Genome Biol. Evol.">
        <title>The complete genome sequence of the phytopathogenic fungus Sclerotinia sclerotiorum reveals insights into the genome architecture of broad host range pathogens.</title>
        <authorList>
            <person name="Derbyshire M."/>
            <person name="Denton-Giles M."/>
            <person name="Hegedus D."/>
            <person name="Seifbarghy S."/>
            <person name="Rollins J."/>
            <person name="van Kan J."/>
            <person name="Seidl M.F."/>
            <person name="Faino L."/>
            <person name="Mbengue M."/>
            <person name="Navaud O."/>
            <person name="Raffaele S."/>
            <person name="Hammond-Kosack K."/>
            <person name="Heard S."/>
            <person name="Oliver R."/>
        </authorList>
    </citation>
    <scope>NUCLEOTIDE SEQUENCE [LARGE SCALE GENOMIC DNA]</scope>
    <source>
        <strain evidence="5">ATCC 18683 / 1980 / Ss-1</strain>
    </source>
</reference>
<feature type="domain" description="J" evidence="3">
    <location>
        <begin position="93"/>
        <end position="160"/>
    </location>
</feature>
<dbReference type="CDD" id="cd06257">
    <property type="entry name" value="DnaJ"/>
    <property type="match status" value="1"/>
</dbReference>
<dbReference type="AlphaFoldDB" id="A0A1D9QEQ2"/>
<dbReference type="OrthoDB" id="442087at2759"/>
<gene>
    <name evidence="4" type="ORF">sscle_11g081510</name>
</gene>
<protein>
    <recommendedName>
        <fullName evidence="3">J domain-containing protein</fullName>
    </recommendedName>
</protein>
<dbReference type="Gene3D" id="1.10.287.110">
    <property type="entry name" value="DnaJ domain"/>
    <property type="match status" value="1"/>
</dbReference>
<name>A0A1D9QEQ2_SCLS1</name>
<evidence type="ECO:0000259" key="3">
    <source>
        <dbReference type="PROSITE" id="PS50076"/>
    </source>
</evidence>
<feature type="region of interest" description="Disordered" evidence="2">
    <location>
        <begin position="572"/>
        <end position="613"/>
    </location>
</feature>
<dbReference type="Pfam" id="PF00226">
    <property type="entry name" value="DnaJ"/>
    <property type="match status" value="1"/>
</dbReference>
<accession>A0A1D9QEQ2</accession>
<dbReference type="VEuPathDB" id="FungiDB:sscle_11g081510"/>
<feature type="coiled-coil region" evidence="1">
    <location>
        <begin position="614"/>
        <end position="641"/>
    </location>
</feature>
<feature type="compositionally biased region" description="Basic and acidic residues" evidence="2">
    <location>
        <begin position="62"/>
        <end position="73"/>
    </location>
</feature>
<evidence type="ECO:0000313" key="5">
    <source>
        <dbReference type="Proteomes" id="UP000177798"/>
    </source>
</evidence>
<feature type="compositionally biased region" description="Low complexity" evidence="2">
    <location>
        <begin position="38"/>
        <end position="60"/>
    </location>
</feature>